<evidence type="ECO:0000256" key="4">
    <source>
        <dbReference type="ARBA" id="ARBA00022614"/>
    </source>
</evidence>
<evidence type="ECO:0000256" key="7">
    <source>
        <dbReference type="ARBA" id="ARBA00022989"/>
    </source>
</evidence>
<keyword evidence="5 11" id="KW-0812">Transmembrane</keyword>
<evidence type="ECO:0000256" key="6">
    <source>
        <dbReference type="ARBA" id="ARBA00022737"/>
    </source>
</evidence>
<keyword evidence="7 11" id="KW-1133">Transmembrane helix</keyword>
<keyword evidence="13" id="KW-1185">Reference proteome</keyword>
<protein>
    <recommendedName>
        <fullName evidence="14">Receptor-like protein 12</fullName>
    </recommendedName>
</protein>
<evidence type="ECO:0000256" key="2">
    <source>
        <dbReference type="ARBA" id="ARBA00009592"/>
    </source>
</evidence>
<proteinExistence type="inferred from homology"/>
<organism evidence="12 13">
    <name type="scientific">Nepenthes gracilis</name>
    <name type="common">Slender pitcher plant</name>
    <dbReference type="NCBI Taxonomy" id="150966"/>
    <lineage>
        <taxon>Eukaryota</taxon>
        <taxon>Viridiplantae</taxon>
        <taxon>Streptophyta</taxon>
        <taxon>Embryophyta</taxon>
        <taxon>Tracheophyta</taxon>
        <taxon>Spermatophyta</taxon>
        <taxon>Magnoliopsida</taxon>
        <taxon>eudicotyledons</taxon>
        <taxon>Gunneridae</taxon>
        <taxon>Pentapetalae</taxon>
        <taxon>Caryophyllales</taxon>
        <taxon>Nepenthaceae</taxon>
        <taxon>Nepenthes</taxon>
    </lineage>
</organism>
<evidence type="ECO:0008006" key="14">
    <source>
        <dbReference type="Google" id="ProtNLM"/>
    </source>
</evidence>
<comment type="subcellular location">
    <subcellularLocation>
        <location evidence="1">Cell membrane</location>
        <topology evidence="1">Single-pass type I membrane protein</topology>
    </subcellularLocation>
</comment>
<evidence type="ECO:0000256" key="8">
    <source>
        <dbReference type="ARBA" id="ARBA00023136"/>
    </source>
</evidence>
<dbReference type="Proteomes" id="UP001279734">
    <property type="component" value="Unassembled WGS sequence"/>
</dbReference>
<sequence length="392" mass="43515">MTILTALDLSHNRLSGELPHCMRNFNSLQLLNLGSNNLHGSIPWTFGINSVLTALVLNENQLEGRLPRSLVNCTQLKFLDLGKNKLNDTFPDWLGALPGLLILILHSNNFHGRLRTSQEEQQPFPKLQILDLSDNSFEGIFPSRLLKGFKAMMEDDENDDAMQYIGEYVDYSIESHGAKEIIGSETSIQYSIALTFKSIDREINGISNTLVAIDLSSNRFRGAIPNSIGELVLVRYLNLSHNNFTGSIPPSLENLNVIESLDLSSNQLTGQIPRELVNLHFLEIFSVANNKLDGAIPHGEQFDSFDNSSYLGNIELCGAPLSKKCGEDGSPPPQSPLAENDPPSTNLDEWKIILMGYGCGLIISLVAGYYTFLARTPLWLLKLMRQIKLVMA</sequence>
<dbReference type="Pfam" id="PF00560">
    <property type="entry name" value="LRR_1"/>
    <property type="match status" value="7"/>
</dbReference>
<evidence type="ECO:0000256" key="11">
    <source>
        <dbReference type="SAM" id="Phobius"/>
    </source>
</evidence>
<dbReference type="PRINTS" id="PR00019">
    <property type="entry name" value="LEURICHRPT"/>
</dbReference>
<dbReference type="EMBL" id="BSYO01000006">
    <property type="protein sequence ID" value="GMH05796.1"/>
    <property type="molecule type" value="Genomic_DNA"/>
</dbReference>
<evidence type="ECO:0000256" key="1">
    <source>
        <dbReference type="ARBA" id="ARBA00004251"/>
    </source>
</evidence>
<comment type="caution">
    <text evidence="12">The sequence shown here is derived from an EMBL/GenBank/DDBJ whole genome shotgun (WGS) entry which is preliminary data.</text>
</comment>
<dbReference type="InterPro" id="IPR001611">
    <property type="entry name" value="Leu-rich_rpt"/>
</dbReference>
<reference evidence="12" key="1">
    <citation type="submission" date="2023-05" db="EMBL/GenBank/DDBJ databases">
        <title>Nepenthes gracilis genome sequencing.</title>
        <authorList>
            <person name="Fukushima K."/>
        </authorList>
    </citation>
    <scope>NUCLEOTIDE SEQUENCE</scope>
    <source>
        <strain evidence="12">SING2019-196</strain>
    </source>
</reference>
<dbReference type="PROSITE" id="PS51450">
    <property type="entry name" value="LRR"/>
    <property type="match status" value="1"/>
</dbReference>
<evidence type="ECO:0000256" key="9">
    <source>
        <dbReference type="ARBA" id="ARBA00023170"/>
    </source>
</evidence>
<evidence type="ECO:0000256" key="10">
    <source>
        <dbReference type="ARBA" id="ARBA00023180"/>
    </source>
</evidence>
<keyword evidence="6" id="KW-0677">Repeat</keyword>
<dbReference type="FunFam" id="3.80.10.10:FF:000111">
    <property type="entry name" value="LRR receptor-like serine/threonine-protein kinase ERECTA"/>
    <property type="match status" value="1"/>
</dbReference>
<evidence type="ECO:0000313" key="12">
    <source>
        <dbReference type="EMBL" id="GMH05796.1"/>
    </source>
</evidence>
<dbReference type="PANTHER" id="PTHR27004:SF428">
    <property type="entry name" value="OS01G0160600 PROTEIN"/>
    <property type="match status" value="1"/>
</dbReference>
<accession>A0AAD3S881</accession>
<gene>
    <name evidence="12" type="ORF">Nepgr_007636</name>
</gene>
<dbReference type="SUPFAM" id="SSF52058">
    <property type="entry name" value="L domain-like"/>
    <property type="match status" value="1"/>
</dbReference>
<dbReference type="InterPro" id="IPR032675">
    <property type="entry name" value="LRR_dom_sf"/>
</dbReference>
<dbReference type="Gene3D" id="3.80.10.10">
    <property type="entry name" value="Ribonuclease Inhibitor"/>
    <property type="match status" value="1"/>
</dbReference>
<keyword evidence="3" id="KW-1003">Cell membrane</keyword>
<dbReference type="PANTHER" id="PTHR27004">
    <property type="entry name" value="RECEPTOR-LIKE PROTEIN 12 ISOFORM X1"/>
    <property type="match status" value="1"/>
</dbReference>
<keyword evidence="9" id="KW-0675">Receptor</keyword>
<evidence type="ECO:0000256" key="3">
    <source>
        <dbReference type="ARBA" id="ARBA00022475"/>
    </source>
</evidence>
<dbReference type="GO" id="GO:0005886">
    <property type="term" value="C:plasma membrane"/>
    <property type="evidence" value="ECO:0007669"/>
    <property type="project" value="UniProtKB-SubCell"/>
</dbReference>
<keyword evidence="10" id="KW-0325">Glycoprotein</keyword>
<feature type="transmembrane region" description="Helical" evidence="11">
    <location>
        <begin position="352"/>
        <end position="372"/>
    </location>
</feature>
<keyword evidence="8 11" id="KW-0472">Membrane</keyword>
<dbReference type="AlphaFoldDB" id="A0AAD3S881"/>
<comment type="similarity">
    <text evidence="2">Belongs to the RLP family.</text>
</comment>
<keyword evidence="4" id="KW-0433">Leucine-rich repeat</keyword>
<name>A0AAD3S881_NEPGR</name>
<evidence type="ECO:0000256" key="5">
    <source>
        <dbReference type="ARBA" id="ARBA00022692"/>
    </source>
</evidence>
<evidence type="ECO:0000313" key="13">
    <source>
        <dbReference type="Proteomes" id="UP001279734"/>
    </source>
</evidence>